<evidence type="ECO:0008006" key="4">
    <source>
        <dbReference type="Google" id="ProtNLM"/>
    </source>
</evidence>
<dbReference type="EMBL" id="QGKV02000299">
    <property type="protein sequence ID" value="KAF3596565.1"/>
    <property type="molecule type" value="Genomic_DNA"/>
</dbReference>
<evidence type="ECO:0000313" key="2">
    <source>
        <dbReference type="EMBL" id="KAF3596565.1"/>
    </source>
</evidence>
<dbReference type="Proteomes" id="UP000266723">
    <property type="component" value="Unassembled WGS sequence"/>
</dbReference>
<organism evidence="2 3">
    <name type="scientific">Brassica cretica</name>
    <name type="common">Mustard</name>
    <dbReference type="NCBI Taxonomy" id="69181"/>
    <lineage>
        <taxon>Eukaryota</taxon>
        <taxon>Viridiplantae</taxon>
        <taxon>Streptophyta</taxon>
        <taxon>Embryophyta</taxon>
        <taxon>Tracheophyta</taxon>
        <taxon>Spermatophyta</taxon>
        <taxon>Magnoliopsida</taxon>
        <taxon>eudicotyledons</taxon>
        <taxon>Gunneridae</taxon>
        <taxon>Pentapetalae</taxon>
        <taxon>rosids</taxon>
        <taxon>malvids</taxon>
        <taxon>Brassicales</taxon>
        <taxon>Brassicaceae</taxon>
        <taxon>Brassiceae</taxon>
        <taxon>Brassica</taxon>
    </lineage>
</organism>
<accession>A0ABQ7EJ62</accession>
<reference evidence="2 3" key="1">
    <citation type="journal article" date="2020" name="BMC Genomics">
        <title>Intraspecific diversification of the crop wild relative Brassica cretica Lam. using demographic model selection.</title>
        <authorList>
            <person name="Kioukis A."/>
            <person name="Michalopoulou V.A."/>
            <person name="Briers L."/>
            <person name="Pirintsos S."/>
            <person name="Studholme D.J."/>
            <person name="Pavlidis P."/>
            <person name="Sarris P.F."/>
        </authorList>
    </citation>
    <scope>NUCLEOTIDE SEQUENCE [LARGE SCALE GENOMIC DNA]</scope>
    <source>
        <strain evidence="3">cv. PFS-1207/04</strain>
    </source>
</reference>
<evidence type="ECO:0000313" key="3">
    <source>
        <dbReference type="Proteomes" id="UP000266723"/>
    </source>
</evidence>
<name>A0ABQ7EJ62_BRACR</name>
<evidence type="ECO:0000256" key="1">
    <source>
        <dbReference type="SAM" id="MobiDB-lite"/>
    </source>
</evidence>
<gene>
    <name evidence="2" type="ORF">DY000_02021731</name>
</gene>
<feature type="region of interest" description="Disordered" evidence="1">
    <location>
        <begin position="397"/>
        <end position="416"/>
    </location>
</feature>
<sequence>MDEWFSYHGVPHNERLRQAIKQLSRKAFSWWKRVDSAQGKSPEVVVTNWEDLKWIMIRKYVTTLSTPETRRKYLRRFSNGVSKKAKRMVPQQGHRSLIHHDQIWPNKKPTVLYDQYQPYEVPKAMEKKNFLSQDKDKPIFQEKAKDVKTGPEVQEDMISTSLLRSKVVHDLSPRDKEILNPKKEEPSSQCVVTGIKEQEFKGEEPPGATLVMNQEKVQDTKLSILLKEAKPVIKVSHQGSKNKSYMLSEVPRKEKDHKFSHESPHKWKSKSEQWIVQVPKPMVAKKKGSKKSHWIIFLQRESTPRETRNVATKTLKDHPLQKIFNGRNHSRGVILSHLLKEEPPDSPCITKPKLYQGKVLNSQKRMKPDLLYLGAGYPVSRSKLFQGGGYDAAIKSSAEPEVNPKPYSTSQGANQDIHALKMPYLTKKKGSNHEDNFMESTLKRKSRKIGIGPKYSRSKKL</sequence>
<comment type="caution">
    <text evidence="2">The sequence shown here is derived from an EMBL/GenBank/DDBJ whole genome shotgun (WGS) entry which is preliminary data.</text>
</comment>
<protein>
    <recommendedName>
        <fullName evidence="4">Retrotransposon gag domain-containing protein</fullName>
    </recommendedName>
</protein>
<keyword evidence="3" id="KW-1185">Reference proteome</keyword>
<proteinExistence type="predicted"/>
<feature type="region of interest" description="Disordered" evidence="1">
    <location>
        <begin position="426"/>
        <end position="461"/>
    </location>
</feature>